<dbReference type="EMBL" id="CAJVPZ010001999">
    <property type="protein sequence ID" value="CAG8504324.1"/>
    <property type="molecule type" value="Genomic_DNA"/>
</dbReference>
<dbReference type="Proteomes" id="UP000789396">
    <property type="component" value="Unassembled WGS sequence"/>
</dbReference>
<feature type="compositionally biased region" description="Basic residues" evidence="2">
    <location>
        <begin position="367"/>
        <end position="377"/>
    </location>
</feature>
<keyword evidence="4" id="KW-1185">Reference proteome</keyword>
<dbReference type="AlphaFoldDB" id="A0A9N9F1P4"/>
<feature type="compositionally biased region" description="Polar residues" evidence="2">
    <location>
        <begin position="386"/>
        <end position="401"/>
    </location>
</feature>
<keyword evidence="1" id="KW-0175">Coiled coil</keyword>
<evidence type="ECO:0000256" key="1">
    <source>
        <dbReference type="SAM" id="Coils"/>
    </source>
</evidence>
<proteinExistence type="predicted"/>
<organism evidence="3 4">
    <name type="scientific">Racocetra fulgida</name>
    <dbReference type="NCBI Taxonomy" id="60492"/>
    <lineage>
        <taxon>Eukaryota</taxon>
        <taxon>Fungi</taxon>
        <taxon>Fungi incertae sedis</taxon>
        <taxon>Mucoromycota</taxon>
        <taxon>Glomeromycotina</taxon>
        <taxon>Glomeromycetes</taxon>
        <taxon>Diversisporales</taxon>
        <taxon>Gigasporaceae</taxon>
        <taxon>Racocetra</taxon>
    </lineage>
</organism>
<feature type="region of interest" description="Disordered" evidence="2">
    <location>
        <begin position="88"/>
        <end position="160"/>
    </location>
</feature>
<feature type="compositionally biased region" description="Low complexity" evidence="2">
    <location>
        <begin position="416"/>
        <end position="436"/>
    </location>
</feature>
<feature type="compositionally biased region" description="Polar residues" evidence="2">
    <location>
        <begin position="112"/>
        <end position="122"/>
    </location>
</feature>
<feature type="region of interest" description="Disordered" evidence="2">
    <location>
        <begin position="356"/>
        <end position="448"/>
    </location>
</feature>
<feature type="compositionally biased region" description="Low complexity" evidence="2">
    <location>
        <begin position="123"/>
        <end position="154"/>
    </location>
</feature>
<gene>
    <name evidence="3" type="ORF">RFULGI_LOCUS2588</name>
</gene>
<evidence type="ECO:0000313" key="4">
    <source>
        <dbReference type="Proteomes" id="UP000789396"/>
    </source>
</evidence>
<sequence>MNTSTGTSLSVLNSAAEDFILQRPPVSIPLITISIKYSYFSYAYRAKKQALSGLVIWEGRQRLSLGHASYNNLPRPPRLAYDTSSQAFPTIMPRTPPPSRQVFNRPDYGPPQNYSQYRNEINTTYRGGSSPSRGSRTTSFGSNTSGSSRMSIGSQQVPSSFYNERIEKTTSFDDEDSAGEETMSCNSPMFDEYDNPFAIDSNLVQEVYLLRKEIDAVKNSLAGLQKNRVDTLNEKKQLEQQYQEAKSEVTRTLETSLNDSFSCNELLNTDVQKLSLELSAGNSDINLDITSEDNNNELSPEYENIMNDCVHLAKELELSKSQLEKSKSDFRDLLTVKEKIEISFETQEREYRARIRHQQSNESDSHHKGHHKGHRSQSSRSSISSFLAQQRQQSGMSSITPRDTRGHSRSHSKQKSISGSTTINATGSAGSTGSGSCLDGEKRKSGQLTDITRSINQMEHYHSSELMPSYCLSPPRVYFKL</sequence>
<name>A0A9N9F1P4_9GLOM</name>
<evidence type="ECO:0000313" key="3">
    <source>
        <dbReference type="EMBL" id="CAG8504324.1"/>
    </source>
</evidence>
<reference evidence="3" key="1">
    <citation type="submission" date="2021-06" db="EMBL/GenBank/DDBJ databases">
        <authorList>
            <person name="Kallberg Y."/>
            <person name="Tangrot J."/>
            <person name="Rosling A."/>
        </authorList>
    </citation>
    <scope>NUCLEOTIDE SEQUENCE</scope>
    <source>
        <strain evidence="3">IN212</strain>
    </source>
</reference>
<evidence type="ECO:0000256" key="2">
    <source>
        <dbReference type="SAM" id="MobiDB-lite"/>
    </source>
</evidence>
<protein>
    <submittedName>
        <fullName evidence="3">1313_t:CDS:1</fullName>
    </submittedName>
</protein>
<dbReference type="OrthoDB" id="660555at2759"/>
<accession>A0A9N9F1P4</accession>
<feature type="coiled-coil region" evidence="1">
    <location>
        <begin position="221"/>
        <end position="255"/>
    </location>
</feature>
<comment type="caution">
    <text evidence="3">The sequence shown here is derived from an EMBL/GenBank/DDBJ whole genome shotgun (WGS) entry which is preliminary data.</text>
</comment>